<evidence type="ECO:0000256" key="1">
    <source>
        <dbReference type="ARBA" id="ARBA00023015"/>
    </source>
</evidence>
<dbReference type="Pfam" id="PF13377">
    <property type="entry name" value="Peripla_BP_3"/>
    <property type="match status" value="1"/>
</dbReference>
<dbReference type="AlphaFoldDB" id="A0A7W5JYT9"/>
<dbReference type="RefSeq" id="WP_183342057.1">
    <property type="nucleotide sequence ID" value="NZ_JACHZG010000003.1"/>
</dbReference>
<proteinExistence type="predicted"/>
<dbReference type="CDD" id="cd06267">
    <property type="entry name" value="PBP1_LacI_sugar_binding-like"/>
    <property type="match status" value="1"/>
</dbReference>
<dbReference type="PANTHER" id="PTHR30146:SF155">
    <property type="entry name" value="ALANINE RACEMASE"/>
    <property type="match status" value="1"/>
</dbReference>
<dbReference type="SUPFAM" id="SSF53822">
    <property type="entry name" value="Periplasmic binding protein-like I"/>
    <property type="match status" value="1"/>
</dbReference>
<dbReference type="SMART" id="SM00354">
    <property type="entry name" value="HTH_LACI"/>
    <property type="match status" value="1"/>
</dbReference>
<evidence type="ECO:0000259" key="4">
    <source>
        <dbReference type="PROSITE" id="PS50932"/>
    </source>
</evidence>
<dbReference type="InterPro" id="IPR000843">
    <property type="entry name" value="HTH_LacI"/>
</dbReference>
<dbReference type="EMBL" id="JACHZG010000003">
    <property type="protein sequence ID" value="MBB3328800.1"/>
    <property type="molecule type" value="Genomic_DNA"/>
</dbReference>
<dbReference type="CDD" id="cd01392">
    <property type="entry name" value="HTH_LacI"/>
    <property type="match status" value="1"/>
</dbReference>
<accession>A0A7W5JYT9</accession>
<dbReference type="Gene3D" id="3.40.50.2300">
    <property type="match status" value="2"/>
</dbReference>
<sequence>MSPRAPREAPGAPTIVDVARAAGVSKGLVSLAVNNRPGVAEATRLRVLEVADQLGWRPNLQARTLSTQTTYALGLVLRRDLRIVAADPFYPAFMAGIETVLTEQGRVLVLSVVGDEAAEERAYRTLAADRRVDGVFLNDLRHDDRRVPLLVELRIPAVLLGRPDGDAPFPCVVLDDAAGVTAAVHHLVDLGHREIAHVGGDPALLHARHRRRAFEEAVAERGLVPTAVVDTDFSMTQGAAATAALLAGRTRPTAIVYANDPMAISGLGVLQEAGVDVPGEVSVVGFDGTETARHTHPPLTTIRSDPQEWGAAAARTLLTLTASGSAPDVELAPAELVVARSTGPAPPARST</sequence>
<protein>
    <submittedName>
        <fullName evidence="5">DNA-binding LacI/PurR family transcriptional regulator</fullName>
    </submittedName>
</protein>
<evidence type="ECO:0000313" key="6">
    <source>
        <dbReference type="Proteomes" id="UP000565572"/>
    </source>
</evidence>
<name>A0A7W5JYT9_9ACTN</name>
<dbReference type="GO" id="GO:0000976">
    <property type="term" value="F:transcription cis-regulatory region binding"/>
    <property type="evidence" value="ECO:0007669"/>
    <property type="project" value="TreeGrafter"/>
</dbReference>
<comment type="caution">
    <text evidence="5">The sequence shown here is derived from an EMBL/GenBank/DDBJ whole genome shotgun (WGS) entry which is preliminary data.</text>
</comment>
<keyword evidence="2 5" id="KW-0238">DNA-binding</keyword>
<gene>
    <name evidence="5" type="ORF">FHX39_003792</name>
</gene>
<keyword evidence="6" id="KW-1185">Reference proteome</keyword>
<dbReference type="InterPro" id="IPR028082">
    <property type="entry name" value="Peripla_BP_I"/>
</dbReference>
<dbReference type="Gene3D" id="1.10.260.40">
    <property type="entry name" value="lambda repressor-like DNA-binding domains"/>
    <property type="match status" value="1"/>
</dbReference>
<dbReference type="PROSITE" id="PS50932">
    <property type="entry name" value="HTH_LACI_2"/>
    <property type="match status" value="1"/>
</dbReference>
<dbReference type="InterPro" id="IPR046335">
    <property type="entry name" value="LacI/GalR-like_sensor"/>
</dbReference>
<dbReference type="PANTHER" id="PTHR30146">
    <property type="entry name" value="LACI-RELATED TRANSCRIPTIONAL REPRESSOR"/>
    <property type="match status" value="1"/>
</dbReference>
<feature type="domain" description="HTH lacI-type" evidence="4">
    <location>
        <begin position="13"/>
        <end position="67"/>
    </location>
</feature>
<dbReference type="Pfam" id="PF00356">
    <property type="entry name" value="LacI"/>
    <property type="match status" value="1"/>
</dbReference>
<dbReference type="GO" id="GO:0003700">
    <property type="term" value="F:DNA-binding transcription factor activity"/>
    <property type="evidence" value="ECO:0007669"/>
    <property type="project" value="TreeGrafter"/>
</dbReference>
<evidence type="ECO:0000256" key="2">
    <source>
        <dbReference type="ARBA" id="ARBA00023125"/>
    </source>
</evidence>
<dbReference type="SUPFAM" id="SSF47413">
    <property type="entry name" value="lambda repressor-like DNA-binding domains"/>
    <property type="match status" value="1"/>
</dbReference>
<keyword evidence="1" id="KW-0805">Transcription regulation</keyword>
<keyword evidence="3" id="KW-0804">Transcription</keyword>
<evidence type="ECO:0000256" key="3">
    <source>
        <dbReference type="ARBA" id="ARBA00023163"/>
    </source>
</evidence>
<reference evidence="5 6" key="1">
    <citation type="submission" date="2020-08" db="EMBL/GenBank/DDBJ databases">
        <title>Sequencing the genomes of 1000 actinobacteria strains.</title>
        <authorList>
            <person name="Klenk H.-P."/>
        </authorList>
    </citation>
    <scope>NUCLEOTIDE SEQUENCE [LARGE SCALE GENOMIC DNA]</scope>
    <source>
        <strain evidence="5 6">DSM 11053</strain>
    </source>
</reference>
<evidence type="ECO:0000313" key="5">
    <source>
        <dbReference type="EMBL" id="MBB3328800.1"/>
    </source>
</evidence>
<dbReference type="InterPro" id="IPR010982">
    <property type="entry name" value="Lambda_DNA-bd_dom_sf"/>
</dbReference>
<dbReference type="Proteomes" id="UP000565572">
    <property type="component" value="Unassembled WGS sequence"/>
</dbReference>
<organism evidence="5 6">
    <name type="scientific">Microlunatus antarcticus</name>
    <dbReference type="NCBI Taxonomy" id="53388"/>
    <lineage>
        <taxon>Bacteria</taxon>
        <taxon>Bacillati</taxon>
        <taxon>Actinomycetota</taxon>
        <taxon>Actinomycetes</taxon>
        <taxon>Propionibacteriales</taxon>
        <taxon>Propionibacteriaceae</taxon>
        <taxon>Microlunatus</taxon>
    </lineage>
</organism>